<organism evidence="1 2">
    <name type="scientific">Variovorax paradoxus</name>
    <dbReference type="NCBI Taxonomy" id="34073"/>
    <lineage>
        <taxon>Bacteria</taxon>
        <taxon>Pseudomonadati</taxon>
        <taxon>Pseudomonadota</taxon>
        <taxon>Betaproteobacteria</taxon>
        <taxon>Burkholderiales</taxon>
        <taxon>Comamonadaceae</taxon>
        <taxon>Variovorax</taxon>
    </lineage>
</organism>
<dbReference type="AlphaFoldDB" id="A0A0D0MX64"/>
<accession>A0A0D0MX64</accession>
<proteinExistence type="predicted"/>
<sequence>MNILETIASHSDAMRLPLYAVTVTGVAQRADAALLSLHWHGFFRTTPLKMPGVQLASRPVAPSMARLDLTGERSDALEHALLEAAWQLGAWDLERVQRPAWWRLGVPAIEVTEALRAFGHVDDQAHPNEHAPEAVPDREDMLREAGRRGYVRWLFRPRKCGIWSMVSDDWDDTLDSSGGRSLPCPVVPLAMIEPMRQRTVYRLGRASKWLLSPR</sequence>
<comment type="caution">
    <text evidence="1">The sequence shown here is derived from an EMBL/GenBank/DDBJ whole genome shotgun (WGS) entry which is preliminary data.</text>
</comment>
<dbReference type="EMBL" id="JXQQ01000010">
    <property type="protein sequence ID" value="KIQ35449.1"/>
    <property type="molecule type" value="Genomic_DNA"/>
</dbReference>
<dbReference type="OrthoDB" id="8534240at2"/>
<gene>
    <name evidence="1" type="ORF">RT97_05065</name>
</gene>
<evidence type="ECO:0000313" key="2">
    <source>
        <dbReference type="Proteomes" id="UP000032067"/>
    </source>
</evidence>
<dbReference type="Proteomes" id="UP000032067">
    <property type="component" value="Unassembled WGS sequence"/>
</dbReference>
<protein>
    <recommendedName>
        <fullName evidence="3">Diguanylate cyclase</fullName>
    </recommendedName>
</protein>
<evidence type="ECO:0000313" key="1">
    <source>
        <dbReference type="EMBL" id="KIQ35449.1"/>
    </source>
</evidence>
<dbReference type="RefSeq" id="WP_042577684.1">
    <property type="nucleotide sequence ID" value="NZ_JXQQ01000010.1"/>
</dbReference>
<evidence type="ECO:0008006" key="3">
    <source>
        <dbReference type="Google" id="ProtNLM"/>
    </source>
</evidence>
<reference evidence="1 2" key="1">
    <citation type="submission" date="2014-12" db="EMBL/GenBank/DDBJ databases">
        <title>16Stimator: statistical estimation of ribosomal gene copy numbers from draft genome assemblies.</title>
        <authorList>
            <person name="Perisin M.A."/>
            <person name="Vetter M."/>
            <person name="Gilbert J.A."/>
            <person name="Bergelson J."/>
        </authorList>
    </citation>
    <scope>NUCLEOTIDE SEQUENCE [LARGE SCALE GENOMIC DNA]</scope>
    <source>
        <strain evidence="1 2">MEDvA23</strain>
    </source>
</reference>
<name>A0A0D0MX64_VARPD</name>